<keyword evidence="3 6" id="KW-0479">Metal-binding</keyword>
<comment type="cofactor">
    <cofactor evidence="6">
        <name>Zn(2+)</name>
        <dbReference type="ChEBI" id="CHEBI:29105"/>
    </cofactor>
    <text evidence="6">Binds 2 Zn(2+) ions per subunit.</text>
</comment>
<evidence type="ECO:0000256" key="1">
    <source>
        <dbReference type="ARBA" id="ARBA00002368"/>
    </source>
</evidence>
<feature type="binding site" evidence="6">
    <location>
        <position position="154"/>
    </location>
    <ligand>
        <name>Zn(2+)</name>
        <dbReference type="ChEBI" id="CHEBI:29105"/>
        <label>2</label>
    </ligand>
</feature>
<dbReference type="InterPro" id="IPR011059">
    <property type="entry name" value="Metal-dep_hydrolase_composite"/>
</dbReference>
<dbReference type="SUPFAM" id="SSF51556">
    <property type="entry name" value="Metallo-dependent hydrolases"/>
    <property type="match status" value="1"/>
</dbReference>
<sequence length="431" mass="47676">MKIIIKNGWLVNQKGDLEKKTVWINKGVVEKISDELSVEHEQYYKVIDAENCVVAPGFIDVHVHLREPGGEQKETIETGTLAAAKGGYTTVCAMPNTNPVPDTKEQLEWLNQRIKETAHVRVLPYAAITKNLKGETLNDFKALTDAGAFAFTDDGVGVQTAGQMYEAMKQAAKLNKSIVAHCEDMSLVYSGVVHQGTIDQRLQLQGIPSIAESTQIARDVLLAEATGCHYHVCHISTKESVRVVREAKRAGINVTAEVSPHHLLLCEDDIPGNHSHFKMNPPLRSKEDKEALIEGLLDGTIDFIATDHAPHTEEEKALGMENAPFGIVGLETAFPLLYTHFVETRKLTLKQLIDLMTTKPAEVFQLPYGKLEEGAIADIVLLNLNLEKVINPDEFASKGKNTPFSGWNCKGWPIMTIATGKIVWERELVQQ</sequence>
<keyword evidence="6" id="KW-0862">Zinc</keyword>
<dbReference type="Gene3D" id="3.20.20.140">
    <property type="entry name" value="Metal-dependent hydrolases"/>
    <property type="match status" value="1"/>
</dbReference>
<dbReference type="InterPro" id="IPR004722">
    <property type="entry name" value="DHOase"/>
</dbReference>
<feature type="binding site" evidence="6">
    <location>
        <begin position="325"/>
        <end position="326"/>
    </location>
    <ligand>
        <name>substrate</name>
    </ligand>
</feature>
<evidence type="ECO:0000313" key="8">
    <source>
        <dbReference type="EMBL" id="MCU9593155.1"/>
    </source>
</evidence>
<comment type="pathway">
    <text evidence="6">Pyrimidine metabolism; UMP biosynthesis via de novo pathway; (S)-dihydroorotate from bicarbonate: step 3/3.</text>
</comment>
<dbReference type="Gene3D" id="2.30.40.10">
    <property type="entry name" value="Urease, subunit C, domain 1"/>
    <property type="match status" value="1"/>
</dbReference>
<feature type="binding site" evidence="6">
    <location>
        <position position="311"/>
    </location>
    <ligand>
        <name>substrate</name>
    </ligand>
</feature>
<feature type="binding site" evidence="6">
    <location>
        <position position="307"/>
    </location>
    <ligand>
        <name>Zn(2+)</name>
        <dbReference type="ChEBI" id="CHEBI:29105"/>
        <label>1</label>
    </ligand>
</feature>
<dbReference type="EMBL" id="JAOUSE010000002">
    <property type="protein sequence ID" value="MCU9593155.1"/>
    <property type="molecule type" value="Genomic_DNA"/>
</dbReference>
<dbReference type="CDD" id="cd01317">
    <property type="entry name" value="DHOase_IIa"/>
    <property type="match status" value="1"/>
</dbReference>
<feature type="binding site" evidence="6">
    <location>
        <position position="154"/>
    </location>
    <ligand>
        <name>Zn(2+)</name>
        <dbReference type="ChEBI" id="CHEBI:29105"/>
        <label>1</label>
    </ligand>
</feature>
<dbReference type="PANTHER" id="PTHR43668">
    <property type="entry name" value="ALLANTOINASE"/>
    <property type="match status" value="1"/>
</dbReference>
<evidence type="ECO:0000313" key="9">
    <source>
        <dbReference type="Proteomes" id="UP001208656"/>
    </source>
</evidence>
<feature type="binding site" evidence="6">
    <location>
        <position position="234"/>
    </location>
    <ligand>
        <name>Zn(2+)</name>
        <dbReference type="ChEBI" id="CHEBI:29105"/>
        <label>2</label>
    </ligand>
</feature>
<feature type="binding site" evidence="6">
    <location>
        <position position="96"/>
    </location>
    <ligand>
        <name>substrate</name>
    </ligand>
</feature>
<comment type="function">
    <text evidence="1 6">Catalyzes the reversible cyclization of carbamoyl aspartate to dihydroorotate.</text>
</comment>
<feature type="binding site" evidence="6">
    <location>
        <position position="280"/>
    </location>
    <ligand>
        <name>substrate</name>
    </ligand>
</feature>
<protein>
    <recommendedName>
        <fullName evidence="6">Dihydroorotase</fullName>
        <shortName evidence="6">DHOase</shortName>
        <ecNumber evidence="6">3.5.2.3</ecNumber>
    </recommendedName>
</protein>
<dbReference type="EC" id="3.5.2.3" evidence="6"/>
<evidence type="ECO:0000256" key="4">
    <source>
        <dbReference type="ARBA" id="ARBA00022801"/>
    </source>
</evidence>
<name>A0ABT2WBV6_9BACI</name>
<dbReference type="NCBIfam" id="TIGR00857">
    <property type="entry name" value="pyrC_multi"/>
    <property type="match status" value="1"/>
</dbReference>
<dbReference type="NCBIfam" id="NF006837">
    <property type="entry name" value="PRK09357.1-2"/>
    <property type="match status" value="1"/>
</dbReference>
<dbReference type="InterPro" id="IPR032466">
    <property type="entry name" value="Metal_Hydrolase"/>
</dbReference>
<dbReference type="InterPro" id="IPR002195">
    <property type="entry name" value="Dihydroorotase_CS"/>
</dbReference>
<reference evidence="8 9" key="1">
    <citation type="submission" date="2022-10" db="EMBL/GenBank/DDBJ databases">
        <title>Description of Fervidibacillus gen. nov. in the family Fervidibacillaceae fam. nov. with two species, Fervidibacillus albus sp. nov., and Fervidibacillus halotolerans sp. nov., isolated from tidal flat sediments.</title>
        <authorList>
            <person name="Kwon K.K."/>
            <person name="Yang S.-H."/>
        </authorList>
    </citation>
    <scope>NUCLEOTIDE SEQUENCE [LARGE SCALE GENOMIC DNA]</scope>
    <source>
        <strain evidence="8 9">DSM 23332</strain>
    </source>
</reference>
<feature type="binding site" evidence="6">
    <location>
        <begin position="64"/>
        <end position="66"/>
    </location>
    <ligand>
        <name>substrate</name>
    </ligand>
</feature>
<dbReference type="InterPro" id="IPR050138">
    <property type="entry name" value="DHOase/Allantoinase_Hydrolase"/>
</dbReference>
<feature type="binding site" evidence="6">
    <location>
        <position position="64"/>
    </location>
    <ligand>
        <name>Zn(2+)</name>
        <dbReference type="ChEBI" id="CHEBI:29105"/>
        <label>1</label>
    </ligand>
</feature>
<evidence type="ECO:0000256" key="5">
    <source>
        <dbReference type="ARBA" id="ARBA00022975"/>
    </source>
</evidence>
<dbReference type="PANTHER" id="PTHR43668:SF2">
    <property type="entry name" value="ALLANTOINASE"/>
    <property type="match status" value="1"/>
</dbReference>
<comment type="caution">
    <text evidence="8">The sequence shown here is derived from an EMBL/GenBank/DDBJ whole genome shotgun (WGS) entry which is preliminary data.</text>
</comment>
<dbReference type="RefSeq" id="WP_263060782.1">
    <property type="nucleotide sequence ID" value="NZ_JAOUSE010000002.1"/>
</dbReference>
<accession>A0ABT2WBV6</accession>
<evidence type="ECO:0000256" key="6">
    <source>
        <dbReference type="HAMAP-Rule" id="MF_00220"/>
    </source>
</evidence>
<feature type="active site" evidence="6">
    <location>
        <position position="307"/>
    </location>
</feature>
<keyword evidence="5 6" id="KW-0665">Pyrimidine biosynthesis</keyword>
<keyword evidence="4 6" id="KW-0378">Hydrolase</keyword>
<proteinExistence type="inferred from homology"/>
<feature type="binding site" evidence="6">
    <location>
        <position position="62"/>
    </location>
    <ligand>
        <name>Zn(2+)</name>
        <dbReference type="ChEBI" id="CHEBI:29105"/>
        <label>1</label>
    </ligand>
</feature>
<gene>
    <name evidence="6" type="primary">pyrC</name>
    <name evidence="8" type="ORF">OEV82_01625</name>
</gene>
<evidence type="ECO:0000256" key="3">
    <source>
        <dbReference type="ARBA" id="ARBA00022723"/>
    </source>
</evidence>
<dbReference type="PROSITE" id="PS00482">
    <property type="entry name" value="DIHYDROOROTASE_1"/>
    <property type="match status" value="1"/>
</dbReference>
<evidence type="ECO:0000259" key="7">
    <source>
        <dbReference type="Pfam" id="PF12890"/>
    </source>
</evidence>
<feature type="binding site" evidence="6">
    <location>
        <position position="181"/>
    </location>
    <ligand>
        <name>Zn(2+)</name>
        <dbReference type="ChEBI" id="CHEBI:29105"/>
        <label>2</label>
    </ligand>
</feature>
<comment type="catalytic activity">
    <reaction evidence="6">
        <text>(S)-dihydroorotate + H2O = N-carbamoyl-L-aspartate + H(+)</text>
        <dbReference type="Rhea" id="RHEA:24296"/>
        <dbReference type="ChEBI" id="CHEBI:15377"/>
        <dbReference type="ChEBI" id="CHEBI:15378"/>
        <dbReference type="ChEBI" id="CHEBI:30864"/>
        <dbReference type="ChEBI" id="CHEBI:32814"/>
        <dbReference type="EC" id="3.5.2.3"/>
    </reaction>
</comment>
<dbReference type="HAMAP" id="MF_00220_B">
    <property type="entry name" value="PyrC_classI_B"/>
    <property type="match status" value="1"/>
</dbReference>
<dbReference type="PROSITE" id="PS00483">
    <property type="entry name" value="DIHYDROOROTASE_2"/>
    <property type="match status" value="1"/>
</dbReference>
<dbReference type="InterPro" id="IPR024403">
    <property type="entry name" value="DHOase_cat"/>
</dbReference>
<feature type="domain" description="Dihydroorotase catalytic" evidence="7">
    <location>
        <begin position="53"/>
        <end position="240"/>
    </location>
</feature>
<evidence type="ECO:0000256" key="2">
    <source>
        <dbReference type="ARBA" id="ARBA00010286"/>
    </source>
</evidence>
<comment type="similarity">
    <text evidence="2 6">Belongs to the metallo-dependent hydrolases superfamily. DHOase family. Class I DHOase subfamily.</text>
</comment>
<keyword evidence="9" id="KW-1185">Reference proteome</keyword>
<organism evidence="8 9">
    <name type="scientific">Pallidibacillus thermolactis</name>
    <dbReference type="NCBI Taxonomy" id="251051"/>
    <lineage>
        <taxon>Bacteria</taxon>
        <taxon>Bacillati</taxon>
        <taxon>Bacillota</taxon>
        <taxon>Bacilli</taxon>
        <taxon>Bacillales</taxon>
        <taxon>Bacillaceae</taxon>
        <taxon>Pallidibacillus</taxon>
    </lineage>
</organism>
<dbReference type="GO" id="GO:0004151">
    <property type="term" value="F:dihydroorotase activity"/>
    <property type="evidence" value="ECO:0007669"/>
    <property type="project" value="UniProtKB-EC"/>
</dbReference>
<dbReference type="SUPFAM" id="SSF51338">
    <property type="entry name" value="Composite domain of metallo-dependent hydrolases"/>
    <property type="match status" value="1"/>
</dbReference>
<dbReference type="Pfam" id="PF12890">
    <property type="entry name" value="DHOase"/>
    <property type="match status" value="1"/>
</dbReference>
<dbReference type="Proteomes" id="UP001208656">
    <property type="component" value="Unassembled WGS sequence"/>
</dbReference>